<evidence type="ECO:0000313" key="2">
    <source>
        <dbReference type="Proteomes" id="UP000236910"/>
    </source>
</evidence>
<dbReference type="InterPro" id="IPR038555">
    <property type="entry name" value="Zincin_1_sf"/>
</dbReference>
<evidence type="ECO:0000313" key="1">
    <source>
        <dbReference type="EMBL" id="PMP83965.1"/>
    </source>
</evidence>
<organism evidence="1 2">
    <name type="scientific">Caldisericum exile</name>
    <dbReference type="NCBI Taxonomy" id="693075"/>
    <lineage>
        <taxon>Bacteria</taxon>
        <taxon>Pseudomonadati</taxon>
        <taxon>Caldisericota/Cryosericota group</taxon>
        <taxon>Caldisericota</taxon>
        <taxon>Caldisericia</taxon>
        <taxon>Caldisericales</taxon>
        <taxon>Caldisericaceae</taxon>
        <taxon>Caldisericum</taxon>
    </lineage>
</organism>
<dbReference type="SUPFAM" id="SSF55486">
    <property type="entry name" value="Metalloproteases ('zincins'), catalytic domain"/>
    <property type="match status" value="1"/>
</dbReference>
<proteinExistence type="predicted"/>
<dbReference type="CDD" id="cd12952">
    <property type="entry name" value="MMP_ACEL2062"/>
    <property type="match status" value="1"/>
</dbReference>
<evidence type="ECO:0008006" key="3">
    <source>
        <dbReference type="Google" id="ProtNLM"/>
    </source>
</evidence>
<dbReference type="AlphaFoldDB" id="A0A2J6X9A5"/>
<name>A0A2J6X9A5_9BACT</name>
<accession>A0A2J6X9A5</accession>
<protein>
    <recommendedName>
        <fullName evidence="3">Metallopeptidase family protein</fullName>
    </recommendedName>
</protein>
<dbReference type="Pfam" id="PF06262">
    <property type="entry name" value="Zincin_1"/>
    <property type="match status" value="1"/>
</dbReference>
<dbReference type="Gene3D" id="3.30.2010.20">
    <property type="match status" value="1"/>
</dbReference>
<comment type="caution">
    <text evidence="1">The sequence shown here is derived from an EMBL/GenBank/DDBJ whole genome shotgun (WGS) entry which is preliminary data.</text>
</comment>
<reference evidence="1 2" key="1">
    <citation type="submission" date="2018-01" db="EMBL/GenBank/DDBJ databases">
        <title>Metagenomic assembled genomes from two thermal pools in the Uzon Caldera, Kamchatka, Russia.</title>
        <authorList>
            <person name="Wilkins L."/>
            <person name="Ettinger C."/>
        </authorList>
    </citation>
    <scope>NUCLEOTIDE SEQUENCE [LARGE SCALE GENOMIC DNA]</scope>
    <source>
        <strain evidence="1">ARK-10</strain>
    </source>
</reference>
<dbReference type="EMBL" id="PNIX01000051">
    <property type="protein sequence ID" value="PMP83965.1"/>
    <property type="molecule type" value="Genomic_DNA"/>
</dbReference>
<dbReference type="InterPro" id="IPR010428">
    <property type="entry name" value="Zincin_1"/>
</dbReference>
<sequence length="137" mass="16111">MFLISSTIHYNVKVDEILEFFRDVIDKTLADLPKELKENIQNLEFIILDYPTQTFLEEHKFTTQTLLGLYVGVPLNKRGANYSLVLPDRIYIFMQPIIYFANLEKIPLEEKIRKVVLHEIGHYFGMGEDDLRNLGIY</sequence>
<dbReference type="Proteomes" id="UP000236910">
    <property type="component" value="Unassembled WGS sequence"/>
</dbReference>
<gene>
    <name evidence="1" type="ORF">C0175_00890</name>
</gene>